<dbReference type="EMBL" id="CAJNOW010017432">
    <property type="protein sequence ID" value="CAF1657561.1"/>
    <property type="molecule type" value="Genomic_DNA"/>
</dbReference>
<evidence type="ECO:0000313" key="1">
    <source>
        <dbReference type="EMBL" id="CAF1465021.1"/>
    </source>
</evidence>
<dbReference type="EMBL" id="CAJOBJ010017502">
    <property type="protein sequence ID" value="CAF4193132.1"/>
    <property type="molecule type" value="Genomic_DNA"/>
</dbReference>
<gene>
    <name evidence="1" type="ORF">CJN711_LOCUS25328</name>
    <name evidence="4" type="ORF">GIL414_LOCUS21296</name>
    <name evidence="2" type="ORF">KQP761_LOCUS31308</name>
    <name evidence="3" type="ORF">MBJ925_LOCUS605</name>
    <name evidence="5" type="ORF">SMN809_LOCUS29526</name>
</gene>
<sequence>MSYDDEQDKKREHTNMFSTNTSGFTRDTIDINGISDNLDIDALIGSSNTDFGEFPFLDNEFDTNEMSALLNLLPNESNETGQLPQSNFVESNDQTYISEPQSVYSQTSYVTKGYEPEEPNATANSFTAHIIVQQQEHLIKTAARSRRNNNNSRHPSSVEPFDYLINSNGCQPCTTVQMPNNFAYQQQLLQSGAAVSKKIEIKCEPRSKYRPRTQNESKNSAHYVRCEEGVKPEYPTISIPMEWNFQSDVNLIEVALVGIDQQAHPYALDNKTSSNIFDDSALIFKPEGSNALYFRVTKEDFLNKQKTFMIEIIKSKQDNIITKDLIRARQLEHSMIRFTRHFQVGKGDFQCDEGSTEYSCIMSEAYGDVDVEHMGPRYGPMGGQEMVYAVLKGRILKNDLKIEIVEYSSGWNYSVQNFTKNGNIIYFLMPAFPHQQYDTMTVNIIIYYRGLELYQSLYLYKGSLDQELASLHLNDSGITSVSFSTPPSLNVFELLAATDMCPTLSRKGSTLKSTKRLRKT</sequence>
<dbReference type="AlphaFoldDB" id="A0A816FAM0"/>
<dbReference type="Proteomes" id="UP000663824">
    <property type="component" value="Unassembled WGS sequence"/>
</dbReference>
<proteinExistence type="predicted"/>
<evidence type="ECO:0000313" key="2">
    <source>
        <dbReference type="EMBL" id="CAF1657561.1"/>
    </source>
</evidence>
<dbReference type="Proteomes" id="UP000676336">
    <property type="component" value="Unassembled WGS sequence"/>
</dbReference>
<evidence type="ECO:0000313" key="5">
    <source>
        <dbReference type="EMBL" id="CAF4380036.1"/>
    </source>
</evidence>
<dbReference type="Proteomes" id="UP000663834">
    <property type="component" value="Unassembled WGS sequence"/>
</dbReference>
<evidence type="ECO:0000313" key="3">
    <source>
        <dbReference type="EMBL" id="CAF1908502.1"/>
    </source>
</evidence>
<accession>A0A816FAM0</accession>
<reference evidence="2" key="1">
    <citation type="submission" date="2021-02" db="EMBL/GenBank/DDBJ databases">
        <authorList>
            <person name="Nowell W R."/>
        </authorList>
    </citation>
    <scope>NUCLEOTIDE SEQUENCE</scope>
</reference>
<dbReference type="OrthoDB" id="10057934at2759"/>
<protein>
    <submittedName>
        <fullName evidence="2">Uncharacterized protein</fullName>
    </submittedName>
</protein>
<evidence type="ECO:0000313" key="4">
    <source>
        <dbReference type="EMBL" id="CAF4193132.1"/>
    </source>
</evidence>
<dbReference type="Proteomes" id="UP000681720">
    <property type="component" value="Unassembled WGS sequence"/>
</dbReference>
<evidence type="ECO:0000313" key="6">
    <source>
        <dbReference type="Proteomes" id="UP000663834"/>
    </source>
</evidence>
<name>A0A816FAM0_9BILA</name>
<dbReference type="EMBL" id="CAJOBI010052779">
    <property type="protein sequence ID" value="CAF4380036.1"/>
    <property type="molecule type" value="Genomic_DNA"/>
</dbReference>
<dbReference type="EMBL" id="CAJNRE010000039">
    <property type="protein sequence ID" value="CAF1908502.1"/>
    <property type="molecule type" value="Genomic_DNA"/>
</dbReference>
<dbReference type="Proteomes" id="UP000663855">
    <property type="component" value="Unassembled WGS sequence"/>
</dbReference>
<comment type="caution">
    <text evidence="2">The sequence shown here is derived from an EMBL/GenBank/DDBJ whole genome shotgun (WGS) entry which is preliminary data.</text>
</comment>
<dbReference type="EMBL" id="CAJNOV010011828">
    <property type="protein sequence ID" value="CAF1465021.1"/>
    <property type="molecule type" value="Genomic_DNA"/>
</dbReference>
<organism evidence="2 6">
    <name type="scientific">Rotaria magnacalcarata</name>
    <dbReference type="NCBI Taxonomy" id="392030"/>
    <lineage>
        <taxon>Eukaryota</taxon>
        <taxon>Metazoa</taxon>
        <taxon>Spiralia</taxon>
        <taxon>Gnathifera</taxon>
        <taxon>Rotifera</taxon>
        <taxon>Eurotatoria</taxon>
        <taxon>Bdelloidea</taxon>
        <taxon>Philodinida</taxon>
        <taxon>Philodinidae</taxon>
        <taxon>Rotaria</taxon>
    </lineage>
</organism>